<organism evidence="2 3">
    <name type="scientific">Anthostomella pinea</name>
    <dbReference type="NCBI Taxonomy" id="933095"/>
    <lineage>
        <taxon>Eukaryota</taxon>
        <taxon>Fungi</taxon>
        <taxon>Dikarya</taxon>
        <taxon>Ascomycota</taxon>
        <taxon>Pezizomycotina</taxon>
        <taxon>Sordariomycetes</taxon>
        <taxon>Xylariomycetidae</taxon>
        <taxon>Xylariales</taxon>
        <taxon>Xylariaceae</taxon>
        <taxon>Anthostomella</taxon>
    </lineage>
</organism>
<feature type="region of interest" description="Disordered" evidence="1">
    <location>
        <begin position="67"/>
        <end position="86"/>
    </location>
</feature>
<accession>A0AAI8YA93</accession>
<feature type="compositionally biased region" description="Polar residues" evidence="1">
    <location>
        <begin position="511"/>
        <end position="524"/>
    </location>
</feature>
<feature type="compositionally biased region" description="Polar residues" evidence="1">
    <location>
        <begin position="200"/>
        <end position="214"/>
    </location>
</feature>
<evidence type="ECO:0000256" key="1">
    <source>
        <dbReference type="SAM" id="MobiDB-lite"/>
    </source>
</evidence>
<sequence length="768" mass="74531">MASPLPLTVQYQPATGGCTIDMAAAAGHGLAVCRTIQIGGPGDAGGLELHDGGNVIYVTPTGADDGGFAVDDGHGDGGGGGNSSTSASAVVDVLPSTSSPVTTAFSFFTSAFTASASATSSTLTSLFPAVAVQSTSSPTSTTAVAAVSVDPTTAGLTAPGYPSWPQSVPPVEGGPPKVSSAATTSEVSYIKTTLGVSSAATTPRVSSAATTPRVSSAATPLASSAPPVKAPATPPVSAGQSGEEGSQSSPPPAPPSYPVGAEQPGGDGWTTQPGGPLLPAVTPAASYSAGVGQGGSGGTQPPSPSASSVKVPPAVMTSPAPYPVATEQSGDGGVYPPSSVKVPIPVVTPPVPVESDAPYPVGAGQGGDGGDRGDGGDGGDGGVGSAGGDGGTGGNGGQGGPGAAGGDGGDGGNGGNGENGGGPVGPVGPVTSPGGAGGDGGNGSGGGSEAPGGVGGDGGDGGNGVALPAKPQAYPAYPNVTLSSVTSTPAITKSPGQLTPPSLPPVPPTYFNLTRSSAVPTPGSTKTLTTTLRSSDHSQSSSLHHSSQLAPVQSEAPPSYPTAPPVSAESQQPPVTTSSKPPVTTSTQSPVATPSPPAPLPSYCSQEYISIDITTISSISLHDLDQYITVLSQAEPELNLTTPDGGHISLSGPISSSLTLQYRVTCGVVFPATDPVFPQFPDEVQTQASDHMGCLALCEGEAVSKADAGDLSECIGAAFRGGLEGTNCRYWNAEREEHEALPVDSLPLSRDGQGVGSGDVVRWQVLYL</sequence>
<gene>
    <name evidence="2" type="ORF">KHLLAP_LOCUS327</name>
</gene>
<dbReference type="AlphaFoldDB" id="A0AAI8YA93"/>
<keyword evidence="3" id="KW-1185">Reference proteome</keyword>
<feature type="compositionally biased region" description="Low complexity" evidence="1">
    <location>
        <begin position="570"/>
        <end position="592"/>
    </location>
</feature>
<proteinExistence type="predicted"/>
<reference evidence="2" key="1">
    <citation type="submission" date="2023-10" db="EMBL/GenBank/DDBJ databases">
        <authorList>
            <person name="Hackl T."/>
        </authorList>
    </citation>
    <scope>NUCLEOTIDE SEQUENCE</scope>
</reference>
<comment type="caution">
    <text evidence="2">The sequence shown here is derived from an EMBL/GenBank/DDBJ whole genome shotgun (WGS) entry which is preliminary data.</text>
</comment>
<protein>
    <submittedName>
        <fullName evidence="2">Uu.00g027120.m01.CDS01</fullName>
    </submittedName>
</protein>
<feature type="compositionally biased region" description="Low complexity" evidence="1">
    <location>
        <begin position="235"/>
        <end position="248"/>
    </location>
</feature>
<feature type="region of interest" description="Disordered" evidence="1">
    <location>
        <begin position="200"/>
        <end position="314"/>
    </location>
</feature>
<feature type="region of interest" description="Disordered" evidence="1">
    <location>
        <begin position="491"/>
        <end position="599"/>
    </location>
</feature>
<feature type="region of interest" description="Disordered" evidence="1">
    <location>
        <begin position="160"/>
        <end position="180"/>
    </location>
</feature>
<feature type="region of interest" description="Disordered" evidence="1">
    <location>
        <begin position="346"/>
        <end position="470"/>
    </location>
</feature>
<dbReference type="EMBL" id="CAUWAG010000003">
    <property type="protein sequence ID" value="CAJ2499859.1"/>
    <property type="molecule type" value="Genomic_DNA"/>
</dbReference>
<evidence type="ECO:0000313" key="3">
    <source>
        <dbReference type="Proteomes" id="UP001295740"/>
    </source>
</evidence>
<feature type="compositionally biased region" description="Low complexity" evidence="1">
    <location>
        <begin position="215"/>
        <end position="227"/>
    </location>
</feature>
<feature type="compositionally biased region" description="Gly residues" evidence="1">
    <location>
        <begin position="434"/>
        <end position="464"/>
    </location>
</feature>
<feature type="compositionally biased region" description="Low complexity" evidence="1">
    <location>
        <begin position="305"/>
        <end position="314"/>
    </location>
</feature>
<feature type="compositionally biased region" description="Low complexity" evidence="1">
    <location>
        <begin position="525"/>
        <end position="549"/>
    </location>
</feature>
<feature type="compositionally biased region" description="Gly residues" evidence="1">
    <location>
        <begin position="376"/>
        <end position="425"/>
    </location>
</feature>
<name>A0AAI8YA93_9PEZI</name>
<evidence type="ECO:0000313" key="2">
    <source>
        <dbReference type="EMBL" id="CAJ2499859.1"/>
    </source>
</evidence>
<dbReference type="Proteomes" id="UP001295740">
    <property type="component" value="Unassembled WGS sequence"/>
</dbReference>